<sequence>MDDTVYLNGSFMPLAQATVPVLDRGFIFGDGVYEVIPVYSGHPFRLEEHLARLAMNLEAVRIRNPLVITAWHDACSRVIAANARLSDQSLYIQVTRGVAPRDQAFPRPDVTPTVLIMSMPLVTPGPELVESGVSAITALDIRWQRCNIKATSLLANVLLRQEAVDHGVAETLMLREGYLTEGSSSNVFIVKKGVLQAPPKSQYMLPGITYDVVLELAQAHGLPFDIAPVSEAQLRAADEIWLTSSTKEVLAVVTLDGAKVNDGKPGPVFRRMHALYQAFKNQVMRAAR</sequence>
<comment type="catalytic activity">
    <reaction evidence="9">
        <text>L-valine + 2-oxoglutarate = 3-methyl-2-oxobutanoate + L-glutamate</text>
        <dbReference type="Rhea" id="RHEA:24813"/>
        <dbReference type="ChEBI" id="CHEBI:11851"/>
        <dbReference type="ChEBI" id="CHEBI:16810"/>
        <dbReference type="ChEBI" id="CHEBI:29985"/>
        <dbReference type="ChEBI" id="CHEBI:57762"/>
        <dbReference type="EC" id="2.6.1.42"/>
    </reaction>
</comment>
<evidence type="ECO:0000256" key="9">
    <source>
        <dbReference type="ARBA" id="ARBA00048212"/>
    </source>
</evidence>
<dbReference type="SUPFAM" id="SSF56752">
    <property type="entry name" value="D-aminoacid aminotransferase-like PLP-dependent enzymes"/>
    <property type="match status" value="1"/>
</dbReference>
<dbReference type="OrthoDB" id="9805628at2"/>
<evidence type="ECO:0000256" key="2">
    <source>
        <dbReference type="ARBA" id="ARBA00003109"/>
    </source>
</evidence>
<reference evidence="12 13" key="1">
    <citation type="submission" date="2006-03" db="EMBL/GenBank/DDBJ databases">
        <title>Complete sequence of Methylobacillus flagellatus KT.</title>
        <authorList>
            <consortium name="US DOE Joint Genome Institute"/>
            <person name="Copeland A."/>
            <person name="Lucas S."/>
            <person name="Lapidus A."/>
            <person name="Barry K."/>
            <person name="Detter J.C."/>
            <person name="Glavina del Rio T."/>
            <person name="Hammon N."/>
            <person name="Israni S."/>
            <person name="Dalin E."/>
            <person name="Tice H."/>
            <person name="Pitluck S."/>
            <person name="Brettin T."/>
            <person name="Bruce D."/>
            <person name="Han C."/>
            <person name="Tapia R."/>
            <person name="Saunders E."/>
            <person name="Gilna P."/>
            <person name="Schmutz J."/>
            <person name="Larimer F."/>
            <person name="Land M."/>
            <person name="Kyrpides N."/>
            <person name="Anderson I."/>
            <person name="Richardson P."/>
        </authorList>
    </citation>
    <scope>NUCLEOTIDE SEQUENCE [LARGE SCALE GENOMIC DNA]</scope>
    <source>
        <strain evidence="13">KT / ATCC 51484 / DSM 6875</strain>
    </source>
</reference>
<dbReference type="eggNOG" id="COG0115">
    <property type="taxonomic scope" value="Bacteria"/>
</dbReference>
<proteinExistence type="inferred from homology"/>
<keyword evidence="8" id="KW-0663">Pyridoxal phosphate</keyword>
<dbReference type="GO" id="GO:0005829">
    <property type="term" value="C:cytosol"/>
    <property type="evidence" value="ECO:0007669"/>
    <property type="project" value="TreeGrafter"/>
</dbReference>
<evidence type="ECO:0000256" key="6">
    <source>
        <dbReference type="ARBA" id="ARBA00009320"/>
    </source>
</evidence>
<organism evidence="12 13">
    <name type="scientific">Methylobacillus flagellatus (strain ATCC 51484 / DSM 6875 / VKM B-1610 / KT)</name>
    <dbReference type="NCBI Taxonomy" id="265072"/>
    <lineage>
        <taxon>Bacteria</taxon>
        <taxon>Pseudomonadati</taxon>
        <taxon>Pseudomonadota</taxon>
        <taxon>Betaproteobacteria</taxon>
        <taxon>Nitrosomonadales</taxon>
        <taxon>Methylophilaceae</taxon>
        <taxon>Methylobacillus</taxon>
    </lineage>
</organism>
<dbReference type="STRING" id="265072.Mfla_2498"/>
<dbReference type="Proteomes" id="UP000002440">
    <property type="component" value="Chromosome"/>
</dbReference>
<evidence type="ECO:0000256" key="4">
    <source>
        <dbReference type="ARBA" id="ARBA00004931"/>
    </source>
</evidence>
<evidence type="ECO:0000256" key="5">
    <source>
        <dbReference type="ARBA" id="ARBA00005072"/>
    </source>
</evidence>
<dbReference type="KEGG" id="mfa:Mfla_2498"/>
<keyword evidence="13" id="KW-1185">Reference proteome</keyword>
<dbReference type="InterPro" id="IPR050571">
    <property type="entry name" value="Class-IV_PLP-Dep_Aminotrnsfr"/>
</dbReference>
<dbReference type="PANTHER" id="PTHR42743:SF11">
    <property type="entry name" value="AMINODEOXYCHORISMATE LYASE"/>
    <property type="match status" value="1"/>
</dbReference>
<protein>
    <recommendedName>
        <fullName evidence="7">branched-chain-amino-acid transaminase</fullName>
        <ecNumber evidence="7">2.6.1.42</ecNumber>
    </recommendedName>
</protein>
<evidence type="ECO:0000256" key="1">
    <source>
        <dbReference type="ARBA" id="ARBA00001933"/>
    </source>
</evidence>
<dbReference type="InterPro" id="IPR043131">
    <property type="entry name" value="BCAT-like_N"/>
</dbReference>
<dbReference type="InterPro" id="IPR036038">
    <property type="entry name" value="Aminotransferase-like"/>
</dbReference>
<keyword evidence="12" id="KW-0032">Aminotransferase</keyword>
<dbReference type="EMBL" id="CP000284">
    <property type="protein sequence ID" value="ABE50763.1"/>
    <property type="molecule type" value="Genomic_DNA"/>
</dbReference>
<comment type="similarity">
    <text evidence="6">Belongs to the class-IV pyridoxal-phosphate-dependent aminotransferase family.</text>
</comment>
<comment type="catalytic activity">
    <reaction evidence="10">
        <text>L-isoleucine + 2-oxoglutarate = (S)-3-methyl-2-oxopentanoate + L-glutamate</text>
        <dbReference type="Rhea" id="RHEA:24801"/>
        <dbReference type="ChEBI" id="CHEBI:16810"/>
        <dbReference type="ChEBI" id="CHEBI:29985"/>
        <dbReference type="ChEBI" id="CHEBI:35146"/>
        <dbReference type="ChEBI" id="CHEBI:58045"/>
        <dbReference type="EC" id="2.6.1.42"/>
    </reaction>
</comment>
<dbReference type="CDD" id="cd01558">
    <property type="entry name" value="D-AAT_like"/>
    <property type="match status" value="1"/>
</dbReference>
<dbReference type="GO" id="GO:0052656">
    <property type="term" value="F:L-isoleucine-2-oxoglutarate transaminase activity"/>
    <property type="evidence" value="ECO:0007669"/>
    <property type="project" value="RHEA"/>
</dbReference>
<evidence type="ECO:0000313" key="13">
    <source>
        <dbReference type="Proteomes" id="UP000002440"/>
    </source>
</evidence>
<dbReference type="EC" id="2.6.1.42" evidence="7"/>
<comment type="cofactor">
    <cofactor evidence="1">
        <name>pyridoxal 5'-phosphate</name>
        <dbReference type="ChEBI" id="CHEBI:597326"/>
    </cofactor>
</comment>
<dbReference type="Pfam" id="PF01063">
    <property type="entry name" value="Aminotran_4"/>
    <property type="match status" value="1"/>
</dbReference>
<evidence type="ECO:0000313" key="12">
    <source>
        <dbReference type="EMBL" id="ABE50763.1"/>
    </source>
</evidence>
<evidence type="ECO:0000256" key="10">
    <source>
        <dbReference type="ARBA" id="ARBA00048798"/>
    </source>
</evidence>
<dbReference type="InterPro" id="IPR001544">
    <property type="entry name" value="Aminotrans_IV"/>
</dbReference>
<accession>Q1GYC4</accession>
<dbReference type="PANTHER" id="PTHR42743">
    <property type="entry name" value="AMINO-ACID AMINOTRANSFERASE"/>
    <property type="match status" value="1"/>
</dbReference>
<dbReference type="Gene3D" id="3.20.10.10">
    <property type="entry name" value="D-amino Acid Aminotransferase, subunit A, domain 2"/>
    <property type="match status" value="1"/>
</dbReference>
<evidence type="ECO:0000256" key="3">
    <source>
        <dbReference type="ARBA" id="ARBA00004824"/>
    </source>
</evidence>
<name>Q1GYC4_METFK</name>
<keyword evidence="12" id="KW-0808">Transferase</keyword>
<dbReference type="InterPro" id="IPR043132">
    <property type="entry name" value="BCAT-like_C"/>
</dbReference>
<evidence type="ECO:0000256" key="7">
    <source>
        <dbReference type="ARBA" id="ARBA00013053"/>
    </source>
</evidence>
<dbReference type="GO" id="GO:0008652">
    <property type="term" value="P:amino acid biosynthetic process"/>
    <property type="evidence" value="ECO:0007669"/>
    <property type="project" value="UniProtKB-ARBA"/>
</dbReference>
<comment type="pathway">
    <text evidence="3">Amino-acid biosynthesis; L-isoleucine biosynthesis; L-isoleucine from 2-oxobutanoate: step 4/4.</text>
</comment>
<evidence type="ECO:0000256" key="8">
    <source>
        <dbReference type="ARBA" id="ARBA00022898"/>
    </source>
</evidence>
<gene>
    <name evidence="12" type="ordered locus">Mfla_2498</name>
</gene>
<comment type="catalytic activity">
    <reaction evidence="11">
        <text>L-leucine + 2-oxoglutarate = 4-methyl-2-oxopentanoate + L-glutamate</text>
        <dbReference type="Rhea" id="RHEA:18321"/>
        <dbReference type="ChEBI" id="CHEBI:16810"/>
        <dbReference type="ChEBI" id="CHEBI:17865"/>
        <dbReference type="ChEBI" id="CHEBI:29985"/>
        <dbReference type="ChEBI" id="CHEBI:57427"/>
        <dbReference type="EC" id="2.6.1.42"/>
    </reaction>
</comment>
<dbReference type="GO" id="GO:0052654">
    <property type="term" value="F:L-leucine-2-oxoglutarate transaminase activity"/>
    <property type="evidence" value="ECO:0007669"/>
    <property type="project" value="RHEA"/>
</dbReference>
<dbReference type="GO" id="GO:0046394">
    <property type="term" value="P:carboxylic acid biosynthetic process"/>
    <property type="evidence" value="ECO:0007669"/>
    <property type="project" value="UniProtKB-ARBA"/>
</dbReference>
<dbReference type="HOGENOM" id="CLU_020844_4_1_4"/>
<dbReference type="RefSeq" id="WP_011480716.1">
    <property type="nucleotide sequence ID" value="NC_007947.1"/>
</dbReference>
<comment type="pathway">
    <text evidence="5">Amino-acid biosynthesis; L-leucine biosynthesis; L-leucine from 3-methyl-2-oxobutanoate: step 4/4.</text>
</comment>
<dbReference type="GO" id="GO:0052655">
    <property type="term" value="F:L-valine-2-oxoglutarate transaminase activity"/>
    <property type="evidence" value="ECO:0007669"/>
    <property type="project" value="RHEA"/>
</dbReference>
<comment type="function">
    <text evidence="2">Acts on leucine, isoleucine and valine.</text>
</comment>
<comment type="pathway">
    <text evidence="4">Amino-acid biosynthesis; L-valine biosynthesis; L-valine from pyruvate: step 4/4.</text>
</comment>
<dbReference type="Gene3D" id="3.30.470.10">
    <property type="match status" value="1"/>
</dbReference>
<dbReference type="FunFam" id="3.20.10.10:FF:000002">
    <property type="entry name" value="D-alanine aminotransferase"/>
    <property type="match status" value="1"/>
</dbReference>
<evidence type="ECO:0000256" key="11">
    <source>
        <dbReference type="ARBA" id="ARBA00049229"/>
    </source>
</evidence>
<dbReference type="AlphaFoldDB" id="Q1GYC4"/>